<feature type="signal peptide" evidence="2">
    <location>
        <begin position="1"/>
        <end position="18"/>
    </location>
</feature>
<evidence type="ECO:0000256" key="1">
    <source>
        <dbReference type="SAM" id="MobiDB-lite"/>
    </source>
</evidence>
<evidence type="ECO:0000256" key="2">
    <source>
        <dbReference type="SAM" id="SignalP"/>
    </source>
</evidence>
<gene>
    <name evidence="3" type="ORF">ALC62_10917</name>
</gene>
<name>A0A151IDA4_9HYME</name>
<evidence type="ECO:0000313" key="4">
    <source>
        <dbReference type="Proteomes" id="UP000078542"/>
    </source>
</evidence>
<feature type="region of interest" description="Disordered" evidence="1">
    <location>
        <begin position="218"/>
        <end position="244"/>
    </location>
</feature>
<dbReference type="Proteomes" id="UP000078542">
    <property type="component" value="Unassembled WGS sequence"/>
</dbReference>
<feature type="chain" id="PRO_5007582084" evidence="2">
    <location>
        <begin position="19"/>
        <end position="673"/>
    </location>
</feature>
<sequence>MNKIFLAITLLLITVCENILMENRPCYLLKTTWLCDKLWNKKIKRISQVDIPSEREESLNYNDDRQFPRISDTRFISESRNLPPMAMIRQHDLAQFNLPSDKLKLDTKPRILISIGIQKEKNVDYDLQENCSTRKNYCKQNWQVQQPFYVEEPRWIDIDVDYMDSNIENSDPYILTRGKKIYRISNPEETRKTIEATLDYPNKNKKLLIKNRVRRFAETNEESQDKTDDEKNNRIKERNHYDSFQDMDRDANNTAIIEIENRFEKPLKIDKSSENEKTEDINYIFNKKDENANLKNLVKTLSRDFTKQNQISRNNLDKIIELIKQKEKIQREESLNDTESDNSEIMKIDQVKKLNKKSYFVINNINKKSVLLKNQELLKTRKKREIYDMNSKEDVEKNETEIYKQIKNKDYIKRLDDLNTPDNNFILYHKDLIDNGIESLNKINTDRNKFIKNTWKLYYAHRKKLEQSEREAKNKEDKSEINNNIEVTDSQLINEYNSKNFKTKIPNDREKRNICKDCQIKSEFKENEWLKEIEKKIQLSLERRDKHSDILERLSLSEPYIISRGKKMTQDFGMENLFSMSNPRNMNDENHAKMITFPIAESLRTLLMDMSRCNNDNSNINVNKLSNQRLSPRDRRRSTLDEILTTYDPYYVARGKRMLKNQKNVLFETDTRQ</sequence>
<proteinExistence type="predicted"/>
<keyword evidence="2" id="KW-0732">Signal</keyword>
<organism evidence="3 4">
    <name type="scientific">Cyphomyrmex costatus</name>
    <dbReference type="NCBI Taxonomy" id="456900"/>
    <lineage>
        <taxon>Eukaryota</taxon>
        <taxon>Metazoa</taxon>
        <taxon>Ecdysozoa</taxon>
        <taxon>Arthropoda</taxon>
        <taxon>Hexapoda</taxon>
        <taxon>Insecta</taxon>
        <taxon>Pterygota</taxon>
        <taxon>Neoptera</taxon>
        <taxon>Endopterygota</taxon>
        <taxon>Hymenoptera</taxon>
        <taxon>Apocrita</taxon>
        <taxon>Aculeata</taxon>
        <taxon>Formicoidea</taxon>
        <taxon>Formicidae</taxon>
        <taxon>Myrmicinae</taxon>
        <taxon>Cyphomyrmex</taxon>
    </lineage>
</organism>
<accession>A0A151IDA4</accession>
<evidence type="ECO:0000313" key="3">
    <source>
        <dbReference type="EMBL" id="KYM98393.1"/>
    </source>
</evidence>
<keyword evidence="4" id="KW-1185">Reference proteome</keyword>
<dbReference type="AlphaFoldDB" id="A0A151IDA4"/>
<protein>
    <submittedName>
        <fullName evidence="3">Uncharacterized protein</fullName>
    </submittedName>
</protein>
<dbReference type="EMBL" id="KQ977978">
    <property type="protein sequence ID" value="KYM98393.1"/>
    <property type="molecule type" value="Genomic_DNA"/>
</dbReference>
<reference evidence="3 4" key="1">
    <citation type="submission" date="2016-03" db="EMBL/GenBank/DDBJ databases">
        <title>Cyphomyrmex costatus WGS genome.</title>
        <authorList>
            <person name="Nygaard S."/>
            <person name="Hu H."/>
            <person name="Boomsma J."/>
            <person name="Zhang G."/>
        </authorList>
    </citation>
    <scope>NUCLEOTIDE SEQUENCE [LARGE SCALE GENOMIC DNA]</scope>
    <source>
        <strain evidence="3">MS0001</strain>
        <tissue evidence="3">Whole body</tissue>
    </source>
</reference>